<reference evidence="1" key="1">
    <citation type="submission" date="2021-06" db="EMBL/GenBank/DDBJ databases">
        <authorList>
            <person name="Kallberg Y."/>
            <person name="Tangrot J."/>
            <person name="Rosling A."/>
        </authorList>
    </citation>
    <scope>NUCLEOTIDE SEQUENCE</scope>
    <source>
        <strain evidence="1">MA461A</strain>
    </source>
</reference>
<feature type="non-terminal residue" evidence="1">
    <location>
        <position position="296"/>
    </location>
</feature>
<evidence type="ECO:0000313" key="1">
    <source>
        <dbReference type="EMBL" id="CAG8805554.1"/>
    </source>
</evidence>
<comment type="caution">
    <text evidence="1">The sequence shown here is derived from an EMBL/GenBank/DDBJ whole genome shotgun (WGS) entry which is preliminary data.</text>
</comment>
<name>A0ACA9RRL1_9GLOM</name>
<protein>
    <submittedName>
        <fullName evidence="1">4376_t:CDS:1</fullName>
    </submittedName>
</protein>
<proteinExistence type="predicted"/>
<dbReference type="EMBL" id="CAJVQC010065472">
    <property type="protein sequence ID" value="CAG8805554.1"/>
    <property type="molecule type" value="Genomic_DNA"/>
</dbReference>
<evidence type="ECO:0000313" key="2">
    <source>
        <dbReference type="Proteomes" id="UP000789920"/>
    </source>
</evidence>
<sequence length="296" mass="34310">GPCLSSLVADQPLSPATHHCLGRPLPHQLTNTTYPYQLAKALRLPFIAETKNAAPASYYPNFRPNQPLLRIFDNDKQFPPPLTSPDKKGEKQNKKNSYKEQGEEFRCFSEKITSIDVSNNSNLTTLVCLSYIENENFIEPEKTSLINRYRTYYPEMSLIDISDLNQLAAQVNEQTANDESFLKQICPLEPEKFIRNEAGNFCEILERIANRILARCLIVQNRLVWGKDEEYEREINRRSLKYLFTFDKIAPKHPLGAYIPNRQRLVKKVLAGDQELTDRLKDLYDKEKELKIIRED</sequence>
<keyword evidence="2" id="KW-1185">Reference proteome</keyword>
<accession>A0ACA9RRL1</accession>
<gene>
    <name evidence="1" type="ORF">RPERSI_LOCUS21961</name>
</gene>
<dbReference type="Proteomes" id="UP000789920">
    <property type="component" value="Unassembled WGS sequence"/>
</dbReference>
<feature type="non-terminal residue" evidence="1">
    <location>
        <position position="1"/>
    </location>
</feature>
<organism evidence="1 2">
    <name type="scientific">Racocetra persica</name>
    <dbReference type="NCBI Taxonomy" id="160502"/>
    <lineage>
        <taxon>Eukaryota</taxon>
        <taxon>Fungi</taxon>
        <taxon>Fungi incertae sedis</taxon>
        <taxon>Mucoromycota</taxon>
        <taxon>Glomeromycotina</taxon>
        <taxon>Glomeromycetes</taxon>
        <taxon>Diversisporales</taxon>
        <taxon>Gigasporaceae</taxon>
        <taxon>Racocetra</taxon>
    </lineage>
</organism>